<keyword evidence="3" id="KW-1185">Reference proteome</keyword>
<dbReference type="RefSeq" id="WP_114644263.1">
    <property type="nucleotide sequence ID" value="NZ_QQNH01000001.1"/>
</dbReference>
<name>A0A369W879_9HYPH</name>
<dbReference type="EMBL" id="QQNH01000001">
    <property type="protein sequence ID" value="RDE10543.1"/>
    <property type="molecule type" value="Genomic_DNA"/>
</dbReference>
<dbReference type="Gene3D" id="1.20.210.10">
    <property type="entry name" value="Cytochrome c oxidase-like, subunit I domain"/>
    <property type="match status" value="1"/>
</dbReference>
<evidence type="ECO:0000256" key="1">
    <source>
        <dbReference type="SAM" id="Phobius"/>
    </source>
</evidence>
<keyword evidence="1" id="KW-0472">Membrane</keyword>
<comment type="caution">
    <text evidence="2">The sequence shown here is derived from an EMBL/GenBank/DDBJ whole genome shotgun (WGS) entry which is preliminary data.</text>
</comment>
<dbReference type="OrthoDB" id="9808748at2"/>
<dbReference type="SUPFAM" id="SSF81442">
    <property type="entry name" value="Cytochrome c oxidase subunit I-like"/>
    <property type="match status" value="1"/>
</dbReference>
<feature type="transmembrane region" description="Helical" evidence="1">
    <location>
        <begin position="70"/>
        <end position="92"/>
    </location>
</feature>
<reference evidence="3" key="1">
    <citation type="submission" date="2018-07" db="EMBL/GenBank/DDBJ databases">
        <authorList>
            <person name="Liu B.-T."/>
            <person name="Du Z."/>
        </authorList>
    </citation>
    <scope>NUCLEOTIDE SEQUENCE [LARGE SCALE GENOMIC DNA]</scope>
    <source>
        <strain evidence="3">XYN52</strain>
    </source>
</reference>
<proteinExistence type="predicted"/>
<feature type="transmembrane region" description="Helical" evidence="1">
    <location>
        <begin position="7"/>
        <end position="28"/>
    </location>
</feature>
<dbReference type="AlphaFoldDB" id="A0A369W879"/>
<feature type="transmembrane region" description="Helical" evidence="1">
    <location>
        <begin position="40"/>
        <end position="58"/>
    </location>
</feature>
<sequence>MPRVSHLFFRAAILFLIVGIGIGISMSISGNHNVMGAHAHMNLLGWVTSAIFGGYYALNPGKAEGWVPLTHFAVYTVGVLLMVVSLYFLLAGNPAMEPLVAAGSIITFVGVLIFAVVVFGPSHDRAGIGRFRAPAE</sequence>
<evidence type="ECO:0000313" key="2">
    <source>
        <dbReference type="EMBL" id="RDE10543.1"/>
    </source>
</evidence>
<keyword evidence="1" id="KW-0812">Transmembrane</keyword>
<keyword evidence="1" id="KW-1133">Transmembrane helix</keyword>
<gene>
    <name evidence="2" type="ORF">DVH29_00925</name>
</gene>
<accession>A0A369W879</accession>
<dbReference type="InterPro" id="IPR036927">
    <property type="entry name" value="Cyt_c_oxase-like_su1_sf"/>
</dbReference>
<evidence type="ECO:0000313" key="3">
    <source>
        <dbReference type="Proteomes" id="UP000253759"/>
    </source>
</evidence>
<dbReference type="Proteomes" id="UP000253759">
    <property type="component" value="Unassembled WGS sequence"/>
</dbReference>
<protein>
    <submittedName>
        <fullName evidence="2">Uncharacterized protein</fullName>
    </submittedName>
</protein>
<organism evidence="2 3">
    <name type="scientific">Pelagibacterium lacus</name>
    <dbReference type="NCBI Taxonomy" id="2282655"/>
    <lineage>
        <taxon>Bacteria</taxon>
        <taxon>Pseudomonadati</taxon>
        <taxon>Pseudomonadota</taxon>
        <taxon>Alphaproteobacteria</taxon>
        <taxon>Hyphomicrobiales</taxon>
        <taxon>Devosiaceae</taxon>
        <taxon>Pelagibacterium</taxon>
    </lineage>
</organism>
<feature type="transmembrane region" description="Helical" evidence="1">
    <location>
        <begin position="98"/>
        <end position="120"/>
    </location>
</feature>